<feature type="domain" description="Methyltransferase" evidence="2">
    <location>
        <begin position="70"/>
        <end position="163"/>
    </location>
</feature>
<dbReference type="Gene3D" id="3.40.50.150">
    <property type="entry name" value="Vaccinia Virus protein VP39"/>
    <property type="match status" value="1"/>
</dbReference>
<dbReference type="AlphaFoldDB" id="A0A0S7BIS1"/>
<dbReference type="SUPFAM" id="SSF53335">
    <property type="entry name" value="S-adenosyl-L-methionine-dependent methyltransferases"/>
    <property type="match status" value="1"/>
</dbReference>
<protein>
    <submittedName>
        <fullName evidence="3">Protein containg methyltransferase domain</fullName>
    </submittedName>
</protein>
<sequence>MFDKNTDRDWKKIGETDPYFGVLTFDQYKNSSLTQESIKDFFRTGESYANEILAIIREKIDPTFAPQNAVDFGCGVGRVLIPLSRHVKTITGIDVSEGMLKEAAKNCKKYNIDNCELVHSDGSSIGVTKKFDFIHSFIVFQHIPVNRGINLFSELVDHLEMDGVGVIHFTYYRKASSFKNFLYRLIKRSNILSGIWNIYKGNAASSPILQMNMYDVNQILYILQNHDCHNIHIRLTNHGDIYFGIIVFFQKKHEIINGVS</sequence>
<reference evidence="3" key="1">
    <citation type="submission" date="2015-07" db="EMBL/GenBank/DDBJ databases">
        <title>Draft Genome Sequences of Anaerolinea thermolimosa IMO-1, Bellilinea caldifistulae GOMI-1, Leptolinea tardivitalis YMTK-2, Levilinea saccharolytica KIBI-1,Longilinea arvoryzae KOME-1, Previously Described as Members of the Anaerolineaceae (Chloroflexi).</title>
        <authorList>
            <person name="Sekiguchi Y."/>
            <person name="Ohashi A."/>
            <person name="Matsuura N."/>
            <person name="Tourlousse M.D."/>
        </authorList>
    </citation>
    <scope>NUCLEOTIDE SEQUENCE [LARGE SCALE GENOMIC DNA]</scope>
    <source>
        <strain evidence="3">KOME-1</strain>
    </source>
</reference>
<name>A0A0S7BIS1_9CHLR</name>
<dbReference type="PANTHER" id="PTHR43861">
    <property type="entry name" value="TRANS-ACONITATE 2-METHYLTRANSFERASE-RELATED"/>
    <property type="match status" value="1"/>
</dbReference>
<evidence type="ECO:0000259" key="2">
    <source>
        <dbReference type="Pfam" id="PF13649"/>
    </source>
</evidence>
<keyword evidence="3" id="KW-0489">Methyltransferase</keyword>
<dbReference type="STRING" id="360412.LARV_01516"/>
<dbReference type="GO" id="GO:0008168">
    <property type="term" value="F:methyltransferase activity"/>
    <property type="evidence" value="ECO:0007669"/>
    <property type="project" value="UniProtKB-KW"/>
</dbReference>
<dbReference type="Proteomes" id="UP000055060">
    <property type="component" value="Unassembled WGS sequence"/>
</dbReference>
<dbReference type="EMBL" id="DF967972">
    <property type="protein sequence ID" value="GAP13761.1"/>
    <property type="molecule type" value="Genomic_DNA"/>
</dbReference>
<gene>
    <name evidence="3" type="ORF">LARV_01516</name>
</gene>
<proteinExistence type="predicted"/>
<evidence type="ECO:0000313" key="4">
    <source>
        <dbReference type="Proteomes" id="UP000055060"/>
    </source>
</evidence>
<dbReference type="GO" id="GO:0032259">
    <property type="term" value="P:methylation"/>
    <property type="evidence" value="ECO:0007669"/>
    <property type="project" value="UniProtKB-KW"/>
</dbReference>
<dbReference type="CDD" id="cd02440">
    <property type="entry name" value="AdoMet_MTases"/>
    <property type="match status" value="1"/>
</dbReference>
<dbReference type="InterPro" id="IPR029063">
    <property type="entry name" value="SAM-dependent_MTases_sf"/>
</dbReference>
<organism evidence="3">
    <name type="scientific">Longilinea arvoryzae</name>
    <dbReference type="NCBI Taxonomy" id="360412"/>
    <lineage>
        <taxon>Bacteria</taxon>
        <taxon>Bacillati</taxon>
        <taxon>Chloroflexota</taxon>
        <taxon>Anaerolineae</taxon>
        <taxon>Anaerolineales</taxon>
        <taxon>Anaerolineaceae</taxon>
        <taxon>Longilinea</taxon>
    </lineage>
</organism>
<accession>A0A0S7BIS1</accession>
<dbReference type="RefSeq" id="WP_172797812.1">
    <property type="nucleotide sequence ID" value="NZ_DF967972.1"/>
</dbReference>
<keyword evidence="1 3" id="KW-0808">Transferase</keyword>
<keyword evidence="4" id="KW-1185">Reference proteome</keyword>
<evidence type="ECO:0000313" key="3">
    <source>
        <dbReference type="EMBL" id="GAP13761.1"/>
    </source>
</evidence>
<dbReference type="InterPro" id="IPR041698">
    <property type="entry name" value="Methyltransf_25"/>
</dbReference>
<dbReference type="Pfam" id="PF13649">
    <property type="entry name" value="Methyltransf_25"/>
    <property type="match status" value="1"/>
</dbReference>
<evidence type="ECO:0000256" key="1">
    <source>
        <dbReference type="ARBA" id="ARBA00022679"/>
    </source>
</evidence>